<keyword evidence="8 9" id="KW-0949">S-adenosyl-L-methionine</keyword>
<dbReference type="NCBIfam" id="TIGR03840">
    <property type="entry name" value="TMPT_Se_Te"/>
    <property type="match status" value="1"/>
</dbReference>
<evidence type="ECO:0000256" key="1">
    <source>
        <dbReference type="ARBA" id="ARBA00000903"/>
    </source>
</evidence>
<dbReference type="InterPro" id="IPR029063">
    <property type="entry name" value="SAM-dependent_MTases_sf"/>
</dbReference>
<dbReference type="PANTHER" id="PTHR10259">
    <property type="entry name" value="THIOPURINE S-METHYLTRANSFERASE"/>
    <property type="match status" value="1"/>
</dbReference>
<keyword evidence="7 9" id="KW-0808">Transferase</keyword>
<feature type="binding site" evidence="9">
    <location>
        <position position="66"/>
    </location>
    <ligand>
        <name>S-adenosyl-L-methionine</name>
        <dbReference type="ChEBI" id="CHEBI:59789"/>
    </ligand>
</feature>
<feature type="binding site" evidence="9">
    <location>
        <position position="45"/>
    </location>
    <ligand>
        <name>S-adenosyl-L-methionine</name>
        <dbReference type="ChEBI" id="CHEBI:59789"/>
    </ligand>
</feature>
<dbReference type="AlphaFoldDB" id="A0A346NIN4"/>
<dbReference type="SUPFAM" id="SSF53335">
    <property type="entry name" value="S-adenosyl-L-methionine-dependent methyltransferases"/>
    <property type="match status" value="1"/>
</dbReference>
<dbReference type="GO" id="GO:0005737">
    <property type="term" value="C:cytoplasm"/>
    <property type="evidence" value="ECO:0007669"/>
    <property type="project" value="UniProtKB-SubCell"/>
</dbReference>
<comment type="catalytic activity">
    <reaction evidence="1 9">
        <text>S-adenosyl-L-methionine + a thiopurine = S-adenosyl-L-homocysteine + a thiopurine S-methylether.</text>
        <dbReference type="EC" id="2.1.1.67"/>
    </reaction>
</comment>
<evidence type="ECO:0000256" key="6">
    <source>
        <dbReference type="ARBA" id="ARBA00022603"/>
    </source>
</evidence>
<dbReference type="KEGG" id="salm:D0Y50_02820"/>
<dbReference type="PIRSF" id="PIRSF023956">
    <property type="entry name" value="Thiopurine_S-methyltransferase"/>
    <property type="match status" value="1"/>
</dbReference>
<evidence type="ECO:0000256" key="2">
    <source>
        <dbReference type="ARBA" id="ARBA00004496"/>
    </source>
</evidence>
<organism evidence="10 11">
    <name type="scientific">Salinimonas sediminis</name>
    <dbReference type="NCBI Taxonomy" id="2303538"/>
    <lineage>
        <taxon>Bacteria</taxon>
        <taxon>Pseudomonadati</taxon>
        <taxon>Pseudomonadota</taxon>
        <taxon>Gammaproteobacteria</taxon>
        <taxon>Alteromonadales</taxon>
        <taxon>Alteromonadaceae</taxon>
        <taxon>Alteromonas/Salinimonas group</taxon>
        <taxon>Salinimonas</taxon>
    </lineage>
</organism>
<accession>A0A346NIN4</accession>
<proteinExistence type="inferred from homology"/>
<comment type="similarity">
    <text evidence="3 9">Belongs to the class I-like SAM-binding methyltransferase superfamily. TPMT family.</text>
</comment>
<dbReference type="EC" id="2.1.1.67" evidence="4 9"/>
<sequence>MDASFWQKKWETNDIGFHEADYNPGLTRHLDKLGLNTGNRVFVPLCGKTRDIRYLMEQGLKVVGAELSELAVKQLFESLGITPMVEDRLEGKSYTAQGIQIFVGDLFALTANDIGKVEAIYDRAALVALPGEVRQRYTQHLCTLTGNAPQLLICFEYDQSQMDGPPFSVPPEEVKHHYSAVYRLQQVQNSPVKGGLKGRCEAMTQVWLLQPQ</sequence>
<keyword evidence="6 9" id="KW-0489">Methyltransferase</keyword>
<protein>
    <recommendedName>
        <fullName evidence="4 9">Thiopurine S-methyltransferase</fullName>
        <ecNumber evidence="4 9">2.1.1.67</ecNumber>
    </recommendedName>
    <alternativeName>
        <fullName evidence="9">Thiopurine methyltransferase</fullName>
    </alternativeName>
</protein>
<dbReference type="PROSITE" id="PS51585">
    <property type="entry name" value="SAM_MT_TPMT"/>
    <property type="match status" value="1"/>
</dbReference>
<dbReference type="FunFam" id="3.40.50.150:FF:000101">
    <property type="entry name" value="Thiopurine S-methyltransferase"/>
    <property type="match status" value="1"/>
</dbReference>
<evidence type="ECO:0000256" key="4">
    <source>
        <dbReference type="ARBA" id="ARBA00011905"/>
    </source>
</evidence>
<dbReference type="InterPro" id="IPR022474">
    <property type="entry name" value="Thiopur_S-MeTfrase_Se/Te_detox"/>
</dbReference>
<dbReference type="NCBIfam" id="NF009732">
    <property type="entry name" value="PRK13255.1"/>
    <property type="match status" value="1"/>
</dbReference>
<dbReference type="InterPro" id="IPR025835">
    <property type="entry name" value="Thiopurine_S-MeTrfase"/>
</dbReference>
<evidence type="ECO:0000256" key="7">
    <source>
        <dbReference type="ARBA" id="ARBA00022679"/>
    </source>
</evidence>
<feature type="binding site" evidence="9">
    <location>
        <position position="123"/>
    </location>
    <ligand>
        <name>S-adenosyl-L-methionine</name>
        <dbReference type="ChEBI" id="CHEBI:59789"/>
    </ligand>
</feature>
<evidence type="ECO:0000256" key="8">
    <source>
        <dbReference type="ARBA" id="ARBA00022691"/>
    </source>
</evidence>
<dbReference type="GO" id="GO:0010038">
    <property type="term" value="P:response to metal ion"/>
    <property type="evidence" value="ECO:0007669"/>
    <property type="project" value="InterPro"/>
</dbReference>
<feature type="binding site" evidence="9">
    <location>
        <position position="10"/>
    </location>
    <ligand>
        <name>S-adenosyl-L-methionine</name>
        <dbReference type="ChEBI" id="CHEBI:59789"/>
    </ligand>
</feature>
<dbReference type="PANTHER" id="PTHR10259:SF11">
    <property type="entry name" value="THIOPURINE S-METHYLTRANSFERASE"/>
    <property type="match status" value="1"/>
</dbReference>
<evidence type="ECO:0000256" key="3">
    <source>
        <dbReference type="ARBA" id="ARBA00008145"/>
    </source>
</evidence>
<evidence type="ECO:0000313" key="10">
    <source>
        <dbReference type="EMBL" id="AXR05391.1"/>
    </source>
</evidence>
<dbReference type="Pfam" id="PF05724">
    <property type="entry name" value="TPMT"/>
    <property type="match status" value="1"/>
</dbReference>
<dbReference type="HAMAP" id="MF_00812">
    <property type="entry name" value="Thiopur_methtran"/>
    <property type="match status" value="1"/>
</dbReference>
<dbReference type="Gene3D" id="3.40.50.150">
    <property type="entry name" value="Vaccinia Virus protein VP39"/>
    <property type="match status" value="1"/>
</dbReference>
<dbReference type="OrthoDB" id="9778208at2"/>
<dbReference type="RefSeq" id="WP_117315398.1">
    <property type="nucleotide sequence ID" value="NZ_CP031769.1"/>
</dbReference>
<name>A0A346NIN4_9ALTE</name>
<evidence type="ECO:0000256" key="5">
    <source>
        <dbReference type="ARBA" id="ARBA00022490"/>
    </source>
</evidence>
<reference evidence="10 11" key="1">
    <citation type="submission" date="2018-08" db="EMBL/GenBank/DDBJ databases">
        <title>Salinimonas sediminis sp. nov., a piezophilic bacterium isolated from a deep-sea sediment sample from the New Britain Trench.</title>
        <authorList>
            <person name="Cao J."/>
        </authorList>
    </citation>
    <scope>NUCLEOTIDE SEQUENCE [LARGE SCALE GENOMIC DNA]</scope>
    <source>
        <strain evidence="10 11">N102</strain>
    </source>
</reference>
<dbReference type="GO" id="GO:0008119">
    <property type="term" value="F:thiopurine S-methyltransferase activity"/>
    <property type="evidence" value="ECO:0007669"/>
    <property type="project" value="UniProtKB-UniRule"/>
</dbReference>
<gene>
    <name evidence="10" type="primary">tmpT</name>
    <name evidence="9" type="synonym">tpm</name>
    <name evidence="10" type="ORF">D0Y50_02820</name>
</gene>
<evidence type="ECO:0000256" key="9">
    <source>
        <dbReference type="HAMAP-Rule" id="MF_00812"/>
    </source>
</evidence>
<dbReference type="EMBL" id="CP031769">
    <property type="protein sequence ID" value="AXR05391.1"/>
    <property type="molecule type" value="Genomic_DNA"/>
</dbReference>
<keyword evidence="11" id="KW-1185">Reference proteome</keyword>
<dbReference type="GO" id="GO:0032259">
    <property type="term" value="P:methylation"/>
    <property type="evidence" value="ECO:0007669"/>
    <property type="project" value="UniProtKB-KW"/>
</dbReference>
<comment type="subcellular location">
    <subcellularLocation>
        <location evidence="2 9">Cytoplasm</location>
    </subcellularLocation>
</comment>
<evidence type="ECO:0000313" key="11">
    <source>
        <dbReference type="Proteomes" id="UP000262073"/>
    </source>
</evidence>
<keyword evidence="5 9" id="KW-0963">Cytoplasm</keyword>
<dbReference type="Proteomes" id="UP000262073">
    <property type="component" value="Chromosome"/>
</dbReference>
<dbReference type="InterPro" id="IPR008854">
    <property type="entry name" value="TPMT"/>
</dbReference>